<feature type="repeat" description="TPR" evidence="2">
    <location>
        <begin position="168"/>
        <end position="201"/>
    </location>
</feature>
<dbReference type="InterPro" id="IPR038906">
    <property type="entry name" value="TTC36"/>
</dbReference>
<keyword evidence="3" id="KW-0812">Transmembrane</keyword>
<dbReference type="PANTHER" id="PTHR21405:SF0">
    <property type="entry name" value="TETRATRICOPEPTIDE REPEAT PROTEIN 36"/>
    <property type="match status" value="1"/>
</dbReference>
<dbReference type="KEGG" id="qsa:O6P43_025206"/>
<evidence type="ECO:0000313" key="5">
    <source>
        <dbReference type="Proteomes" id="UP001163823"/>
    </source>
</evidence>
<dbReference type="PROSITE" id="PS50005">
    <property type="entry name" value="TPR"/>
    <property type="match status" value="1"/>
</dbReference>
<accession>A0AAD7L953</accession>
<dbReference type="PANTHER" id="PTHR21405">
    <property type="entry name" value="CDNA SEQUENCE BC021608"/>
    <property type="match status" value="1"/>
</dbReference>
<proteinExistence type="inferred from homology"/>
<gene>
    <name evidence="4" type="ORF">O6P43_025206</name>
</gene>
<comment type="similarity">
    <text evidence="1">Belongs to the TTC36 family.</text>
</comment>
<name>A0AAD7L953_QUISA</name>
<feature type="transmembrane region" description="Helical" evidence="3">
    <location>
        <begin position="6"/>
        <end position="26"/>
    </location>
</feature>
<dbReference type="EMBL" id="JARAOO010000010">
    <property type="protein sequence ID" value="KAJ7953513.1"/>
    <property type="molecule type" value="Genomic_DNA"/>
</dbReference>
<keyword evidence="2" id="KW-0802">TPR repeat</keyword>
<comment type="caution">
    <text evidence="4">The sequence shown here is derived from an EMBL/GenBank/DDBJ whole genome shotgun (WGS) entry which is preliminary data.</text>
</comment>
<evidence type="ECO:0000256" key="2">
    <source>
        <dbReference type="PROSITE-ProRule" id="PRU00339"/>
    </source>
</evidence>
<organism evidence="4 5">
    <name type="scientific">Quillaja saponaria</name>
    <name type="common">Soap bark tree</name>
    <dbReference type="NCBI Taxonomy" id="32244"/>
    <lineage>
        <taxon>Eukaryota</taxon>
        <taxon>Viridiplantae</taxon>
        <taxon>Streptophyta</taxon>
        <taxon>Embryophyta</taxon>
        <taxon>Tracheophyta</taxon>
        <taxon>Spermatophyta</taxon>
        <taxon>Magnoliopsida</taxon>
        <taxon>eudicotyledons</taxon>
        <taxon>Gunneridae</taxon>
        <taxon>Pentapetalae</taxon>
        <taxon>rosids</taxon>
        <taxon>fabids</taxon>
        <taxon>Fabales</taxon>
        <taxon>Quillajaceae</taxon>
        <taxon>Quillaja</taxon>
    </lineage>
</organism>
<dbReference type="Proteomes" id="UP001163823">
    <property type="component" value="Chromosome 10"/>
</dbReference>
<keyword evidence="3" id="KW-0472">Membrane</keyword>
<keyword evidence="5" id="KW-1185">Reference proteome</keyword>
<dbReference type="AlphaFoldDB" id="A0AAD7L953"/>
<keyword evidence="3" id="KW-1133">Transmembrane helix</keyword>
<sequence length="215" mass="23649">MAPEIVLQLAALVLTLAMFFTIHRLIKQGSQTKLRSKNRATHQFNRHLVQGSHVLARARSNPHRARSLAYAKNALIEADEALSLSPKDPAAHILKASALELMGHQTAALKSLDSALLSPMVKSLSERQREEALVKRAQLKLAVNRRRRVDSAIEDLVQATSLSDGTNSKAMCLLGQCFEWKGMTEKAKEAFERALGLEPESVEAREGLGRLGPLT</sequence>
<dbReference type="Pfam" id="PF13181">
    <property type="entry name" value="TPR_8"/>
    <property type="match status" value="1"/>
</dbReference>
<dbReference type="SUPFAM" id="SSF48452">
    <property type="entry name" value="TPR-like"/>
    <property type="match status" value="1"/>
</dbReference>
<dbReference type="InterPro" id="IPR011990">
    <property type="entry name" value="TPR-like_helical_dom_sf"/>
</dbReference>
<evidence type="ECO:0000313" key="4">
    <source>
        <dbReference type="EMBL" id="KAJ7953513.1"/>
    </source>
</evidence>
<dbReference type="SMART" id="SM00028">
    <property type="entry name" value="TPR"/>
    <property type="match status" value="1"/>
</dbReference>
<dbReference type="Gene3D" id="1.25.40.10">
    <property type="entry name" value="Tetratricopeptide repeat domain"/>
    <property type="match status" value="2"/>
</dbReference>
<dbReference type="InterPro" id="IPR019734">
    <property type="entry name" value="TPR_rpt"/>
</dbReference>
<protein>
    <submittedName>
        <fullName evidence="4">Tetratricopeptide repeat-containing domain</fullName>
    </submittedName>
</protein>
<evidence type="ECO:0000256" key="3">
    <source>
        <dbReference type="SAM" id="Phobius"/>
    </source>
</evidence>
<evidence type="ECO:0000256" key="1">
    <source>
        <dbReference type="ARBA" id="ARBA00006995"/>
    </source>
</evidence>
<reference evidence="4" key="1">
    <citation type="journal article" date="2023" name="Science">
        <title>Elucidation of the pathway for biosynthesis of saponin adjuvants from the soapbark tree.</title>
        <authorList>
            <person name="Reed J."/>
            <person name="Orme A."/>
            <person name="El-Demerdash A."/>
            <person name="Owen C."/>
            <person name="Martin L.B.B."/>
            <person name="Misra R.C."/>
            <person name="Kikuchi S."/>
            <person name="Rejzek M."/>
            <person name="Martin A.C."/>
            <person name="Harkess A."/>
            <person name="Leebens-Mack J."/>
            <person name="Louveau T."/>
            <person name="Stephenson M.J."/>
            <person name="Osbourn A."/>
        </authorList>
    </citation>
    <scope>NUCLEOTIDE SEQUENCE</scope>
    <source>
        <strain evidence="4">S10</strain>
    </source>
</reference>